<dbReference type="InterPro" id="IPR036220">
    <property type="entry name" value="UDP-Glc/GDP-Man_DH_C_sf"/>
</dbReference>
<feature type="domain" description="UDP-glucose/GDP-mannose dehydrogenase C-terminal" evidence="4">
    <location>
        <begin position="365"/>
        <end position="461"/>
    </location>
</feature>
<dbReference type="NCBIfam" id="TIGR03026">
    <property type="entry name" value="NDP-sugDHase"/>
    <property type="match status" value="1"/>
</dbReference>
<evidence type="ECO:0000256" key="1">
    <source>
        <dbReference type="ARBA" id="ARBA00023002"/>
    </source>
</evidence>
<sequence length="470" mass="51211">MATGNIEDSEQALANSGTVPSVTTLTEWKARVQSREARVGIIGLGYVGLPLTLLFSSEGFRVTGFDVDEKKVDTLNNGASYIWRIEPEHIAAAQAKGFRATTDFKDIAEMDAVLICVPTPLTEHHAPDLSYVETTVHAIAPYVRAGQLIVLESTTYPGTTEEIVVRILTEAGAKRGVNVQIAPPEETEQIDGILVAFSPEREDPGNMITPRREIPKVVGGMDKPATEAACALYGSIFTKTVPVSSPATAEMTKLLENIYRSVNIALVNELKQLCMKMGVDIWEVVDAAATKPFGFQAFYPGPGIGGHCIPVDPFYLTWKAKEYGFTTRFIQLAGEVNEDMPVFVMRQVARALNAQGVATKGAKVLVLGVAYKADVDDLRESPSLAIIEQLQGLGCDVSYNDPFFPKVGHGRKYALNMESTPLERVSEFDCVLIATDHSAYEMETIVAEAKLVVDSRNATRHIQSPKIVRC</sequence>
<dbReference type="GO" id="GO:0051287">
    <property type="term" value="F:NAD binding"/>
    <property type="evidence" value="ECO:0007669"/>
    <property type="project" value="InterPro"/>
</dbReference>
<dbReference type="SUPFAM" id="SSF51735">
    <property type="entry name" value="NAD(P)-binding Rossmann-fold domains"/>
    <property type="match status" value="1"/>
</dbReference>
<reference evidence="6" key="1">
    <citation type="submission" date="2016-10" db="EMBL/GenBank/DDBJ databases">
        <authorList>
            <person name="Varghese N."/>
            <person name="Submissions S."/>
        </authorList>
    </citation>
    <scope>NUCLEOTIDE SEQUENCE [LARGE SCALE GENOMIC DNA]</scope>
    <source>
        <strain evidence="6">GAS232</strain>
    </source>
</reference>
<dbReference type="InterPro" id="IPR028359">
    <property type="entry name" value="UDP_ManNAc/GlcNAc_DH"/>
</dbReference>
<dbReference type="InterPro" id="IPR001732">
    <property type="entry name" value="UDP-Glc/GDP-Man_DH_N"/>
</dbReference>
<name>A0A1G7NM31_9BACT</name>
<organism evidence="5 6">
    <name type="scientific">Terriglobus roseus</name>
    <dbReference type="NCBI Taxonomy" id="392734"/>
    <lineage>
        <taxon>Bacteria</taxon>
        <taxon>Pseudomonadati</taxon>
        <taxon>Acidobacteriota</taxon>
        <taxon>Terriglobia</taxon>
        <taxon>Terriglobales</taxon>
        <taxon>Acidobacteriaceae</taxon>
        <taxon>Terriglobus</taxon>
    </lineage>
</organism>
<dbReference type="AlphaFoldDB" id="A0A1G7NM31"/>
<evidence type="ECO:0000259" key="4">
    <source>
        <dbReference type="SMART" id="SM00984"/>
    </source>
</evidence>
<proteinExistence type="inferred from homology"/>
<dbReference type="RefSeq" id="WP_083346021.1">
    <property type="nucleotide sequence ID" value="NZ_LT629690.1"/>
</dbReference>
<evidence type="ECO:0000256" key="2">
    <source>
        <dbReference type="ARBA" id="ARBA00023027"/>
    </source>
</evidence>
<gene>
    <name evidence="5" type="ORF">SAMN05444167_3193</name>
</gene>
<keyword evidence="2" id="KW-0520">NAD</keyword>
<evidence type="ECO:0000256" key="3">
    <source>
        <dbReference type="PIRNR" id="PIRNR000124"/>
    </source>
</evidence>
<dbReference type="Gene3D" id="3.40.50.720">
    <property type="entry name" value="NAD(P)-binding Rossmann-like Domain"/>
    <property type="match status" value="2"/>
</dbReference>
<dbReference type="SUPFAM" id="SSF48179">
    <property type="entry name" value="6-phosphogluconate dehydrogenase C-terminal domain-like"/>
    <property type="match status" value="1"/>
</dbReference>
<comment type="similarity">
    <text evidence="3">Belongs to the UDP-glucose/GDP-mannose dehydrogenase family.</text>
</comment>
<dbReference type="GO" id="GO:0016628">
    <property type="term" value="F:oxidoreductase activity, acting on the CH-CH group of donors, NAD or NADP as acceptor"/>
    <property type="evidence" value="ECO:0007669"/>
    <property type="project" value="InterPro"/>
</dbReference>
<protein>
    <submittedName>
        <fullName evidence="5">UDP-N-acetyl-D-glucosamine dehydrogenase</fullName>
    </submittedName>
</protein>
<dbReference type="SMART" id="SM00984">
    <property type="entry name" value="UDPG_MGDP_dh_C"/>
    <property type="match status" value="1"/>
</dbReference>
<evidence type="ECO:0000313" key="6">
    <source>
        <dbReference type="Proteomes" id="UP000182427"/>
    </source>
</evidence>
<dbReference type="EMBL" id="LT629690">
    <property type="protein sequence ID" value="SDF75032.1"/>
    <property type="molecule type" value="Genomic_DNA"/>
</dbReference>
<accession>A0A1G7NM31</accession>
<dbReference type="Pfam" id="PF03721">
    <property type="entry name" value="UDPG_MGDP_dh_N"/>
    <property type="match status" value="1"/>
</dbReference>
<dbReference type="InterPro" id="IPR014026">
    <property type="entry name" value="UDP-Glc/GDP-Man_DH_dimer"/>
</dbReference>
<dbReference type="PANTHER" id="PTHR43491:SF1">
    <property type="entry name" value="UDP-N-ACETYL-D-MANNOSAMINE DEHYDROGENASE"/>
    <property type="match status" value="1"/>
</dbReference>
<dbReference type="InterPro" id="IPR017476">
    <property type="entry name" value="UDP-Glc/GDP-Man"/>
</dbReference>
<dbReference type="InterPro" id="IPR036291">
    <property type="entry name" value="NAD(P)-bd_dom_sf"/>
</dbReference>
<dbReference type="PANTHER" id="PTHR43491">
    <property type="entry name" value="UDP-N-ACETYL-D-MANNOSAMINE DEHYDROGENASE"/>
    <property type="match status" value="1"/>
</dbReference>
<dbReference type="GO" id="GO:0016616">
    <property type="term" value="F:oxidoreductase activity, acting on the CH-OH group of donors, NAD or NADP as acceptor"/>
    <property type="evidence" value="ECO:0007669"/>
    <property type="project" value="InterPro"/>
</dbReference>
<dbReference type="OrthoDB" id="9803238at2"/>
<dbReference type="PIRSF" id="PIRSF500136">
    <property type="entry name" value="UDP_ManNAc_DH"/>
    <property type="match status" value="1"/>
</dbReference>
<evidence type="ECO:0000313" key="5">
    <source>
        <dbReference type="EMBL" id="SDF75032.1"/>
    </source>
</evidence>
<dbReference type="Proteomes" id="UP000182427">
    <property type="component" value="Chromosome I"/>
</dbReference>
<dbReference type="InterPro" id="IPR008927">
    <property type="entry name" value="6-PGluconate_DH-like_C_sf"/>
</dbReference>
<keyword evidence="6" id="KW-1185">Reference proteome</keyword>
<dbReference type="SUPFAM" id="SSF52413">
    <property type="entry name" value="UDP-glucose/GDP-mannose dehydrogenase C-terminal domain"/>
    <property type="match status" value="1"/>
</dbReference>
<dbReference type="Pfam" id="PF00984">
    <property type="entry name" value="UDPG_MGDP_dh"/>
    <property type="match status" value="1"/>
</dbReference>
<keyword evidence="1" id="KW-0560">Oxidoreductase</keyword>
<dbReference type="PIRSF" id="PIRSF000124">
    <property type="entry name" value="UDPglc_GDPman_dh"/>
    <property type="match status" value="1"/>
</dbReference>
<dbReference type="Pfam" id="PF03720">
    <property type="entry name" value="UDPG_MGDP_dh_C"/>
    <property type="match status" value="1"/>
</dbReference>
<dbReference type="InterPro" id="IPR014027">
    <property type="entry name" value="UDP-Glc/GDP-Man_DH_C"/>
</dbReference>
<dbReference type="GO" id="GO:0000271">
    <property type="term" value="P:polysaccharide biosynthetic process"/>
    <property type="evidence" value="ECO:0007669"/>
    <property type="project" value="InterPro"/>
</dbReference>